<dbReference type="HOGENOM" id="CLU_2292187_0_0_1"/>
<name>B0D723_LACBS</name>
<gene>
    <name evidence="1" type="ORF">LACBIDRAFT_318776</name>
</gene>
<evidence type="ECO:0000313" key="1">
    <source>
        <dbReference type="EMBL" id="EDR09575.1"/>
    </source>
</evidence>
<accession>B0D723</accession>
<dbReference type="RefSeq" id="XP_001879924.1">
    <property type="nucleotide sequence ID" value="XM_001879889.1"/>
</dbReference>
<reference evidence="1 2" key="1">
    <citation type="journal article" date="2008" name="Nature">
        <title>The genome of Laccaria bicolor provides insights into mycorrhizal symbiosis.</title>
        <authorList>
            <person name="Martin F."/>
            <person name="Aerts A."/>
            <person name="Ahren D."/>
            <person name="Brun A."/>
            <person name="Danchin E.G.J."/>
            <person name="Duchaussoy F."/>
            <person name="Gibon J."/>
            <person name="Kohler A."/>
            <person name="Lindquist E."/>
            <person name="Pereda V."/>
            <person name="Salamov A."/>
            <person name="Shapiro H.J."/>
            <person name="Wuyts J."/>
            <person name="Blaudez D."/>
            <person name="Buee M."/>
            <person name="Brokstein P."/>
            <person name="Canbaeck B."/>
            <person name="Cohen D."/>
            <person name="Courty P.E."/>
            <person name="Coutinho P.M."/>
            <person name="Delaruelle C."/>
            <person name="Detter J.C."/>
            <person name="Deveau A."/>
            <person name="DiFazio S."/>
            <person name="Duplessis S."/>
            <person name="Fraissinet-Tachet L."/>
            <person name="Lucic E."/>
            <person name="Frey-Klett P."/>
            <person name="Fourrey C."/>
            <person name="Feussner I."/>
            <person name="Gay G."/>
            <person name="Grimwood J."/>
            <person name="Hoegger P.J."/>
            <person name="Jain P."/>
            <person name="Kilaru S."/>
            <person name="Labbe J."/>
            <person name="Lin Y.C."/>
            <person name="Legue V."/>
            <person name="Le Tacon F."/>
            <person name="Marmeisse R."/>
            <person name="Melayah D."/>
            <person name="Montanini B."/>
            <person name="Muratet M."/>
            <person name="Nehls U."/>
            <person name="Niculita-Hirzel H."/>
            <person name="Oudot-Le Secq M.P."/>
            <person name="Peter M."/>
            <person name="Quesneville H."/>
            <person name="Rajashekar B."/>
            <person name="Reich M."/>
            <person name="Rouhier N."/>
            <person name="Schmutz J."/>
            <person name="Yin T."/>
            <person name="Chalot M."/>
            <person name="Henrissat B."/>
            <person name="Kuees U."/>
            <person name="Lucas S."/>
            <person name="Van de Peer Y."/>
            <person name="Podila G.K."/>
            <person name="Polle A."/>
            <person name="Pukkila P.J."/>
            <person name="Richardson P.M."/>
            <person name="Rouze P."/>
            <person name="Sanders I.R."/>
            <person name="Stajich J.E."/>
            <person name="Tunlid A."/>
            <person name="Tuskan G."/>
            <person name="Grigoriev I.V."/>
        </authorList>
    </citation>
    <scope>NUCLEOTIDE SEQUENCE [LARGE SCALE GENOMIC DNA]</scope>
    <source>
        <strain evidence="2">S238N-H82 / ATCC MYA-4686</strain>
    </source>
</reference>
<dbReference type="GeneID" id="6075403"/>
<protein>
    <submittedName>
        <fullName evidence="1">Predicted protein</fullName>
    </submittedName>
</protein>
<organism evidence="2">
    <name type="scientific">Laccaria bicolor (strain S238N-H82 / ATCC MYA-4686)</name>
    <name type="common">Bicoloured deceiver</name>
    <name type="synonym">Laccaria laccata var. bicolor</name>
    <dbReference type="NCBI Taxonomy" id="486041"/>
    <lineage>
        <taxon>Eukaryota</taxon>
        <taxon>Fungi</taxon>
        <taxon>Dikarya</taxon>
        <taxon>Basidiomycota</taxon>
        <taxon>Agaricomycotina</taxon>
        <taxon>Agaricomycetes</taxon>
        <taxon>Agaricomycetidae</taxon>
        <taxon>Agaricales</taxon>
        <taxon>Agaricineae</taxon>
        <taxon>Hydnangiaceae</taxon>
        <taxon>Laccaria</taxon>
    </lineage>
</organism>
<dbReference type="EMBL" id="DS547099">
    <property type="protein sequence ID" value="EDR09575.1"/>
    <property type="molecule type" value="Genomic_DNA"/>
</dbReference>
<dbReference type="Proteomes" id="UP000001194">
    <property type="component" value="Unassembled WGS sequence"/>
</dbReference>
<proteinExistence type="predicted"/>
<dbReference type="InParanoid" id="B0D723"/>
<dbReference type="KEGG" id="lbc:LACBIDRAFT_318776"/>
<evidence type="ECO:0000313" key="2">
    <source>
        <dbReference type="Proteomes" id="UP000001194"/>
    </source>
</evidence>
<sequence length="101" mass="11906">MHFLFRNTYSTDVIEFARKPMFFSFFRSGGQLRNDEVDSLTARMTAQHLHYYRKLSYHCACACPEIILPLEPEANVNKLLNVRQCAARAFSCRCEKSYHYE</sequence>
<keyword evidence="2" id="KW-1185">Reference proteome</keyword>
<dbReference type="AlphaFoldDB" id="B0D723"/>